<protein>
    <submittedName>
        <fullName evidence="1">Uncharacterized protein</fullName>
    </submittedName>
</protein>
<comment type="caution">
    <text evidence="1">The sequence shown here is derived from an EMBL/GenBank/DDBJ whole genome shotgun (WGS) entry which is preliminary data.</text>
</comment>
<name>A0AAD9YV67_COLKA</name>
<evidence type="ECO:0000313" key="1">
    <source>
        <dbReference type="EMBL" id="KAK2778264.1"/>
    </source>
</evidence>
<organism evidence="1 2">
    <name type="scientific">Colletotrichum kahawae</name>
    <name type="common">Coffee berry disease fungus</name>
    <dbReference type="NCBI Taxonomy" id="34407"/>
    <lineage>
        <taxon>Eukaryota</taxon>
        <taxon>Fungi</taxon>
        <taxon>Dikarya</taxon>
        <taxon>Ascomycota</taxon>
        <taxon>Pezizomycotina</taxon>
        <taxon>Sordariomycetes</taxon>
        <taxon>Hypocreomycetidae</taxon>
        <taxon>Glomerellales</taxon>
        <taxon>Glomerellaceae</taxon>
        <taxon>Colletotrichum</taxon>
        <taxon>Colletotrichum gloeosporioides species complex</taxon>
    </lineage>
</organism>
<dbReference type="EMBL" id="VYYT01000013">
    <property type="protein sequence ID" value="KAK2778264.1"/>
    <property type="molecule type" value="Genomic_DNA"/>
</dbReference>
<evidence type="ECO:0000313" key="2">
    <source>
        <dbReference type="Proteomes" id="UP001281614"/>
    </source>
</evidence>
<accession>A0AAD9YV67</accession>
<proteinExistence type="predicted"/>
<keyword evidence="2" id="KW-1185">Reference proteome</keyword>
<sequence>MRKYFARHVGKFEAVLGRTIWEGSGEGGCGSDRLRSVRHADGWSSIGASAARLREGRRSGAGWVEDSCQILVISSTMSQWLSSLRTSSPTCLLKGSRGLTAACLVQVQSL</sequence>
<reference evidence="1" key="1">
    <citation type="submission" date="2023-02" db="EMBL/GenBank/DDBJ databases">
        <title>Colletotrichum kahawae CIFC_Que2 genome sequencing and assembly.</title>
        <authorList>
            <person name="Baroncelli R."/>
        </authorList>
    </citation>
    <scope>NUCLEOTIDE SEQUENCE</scope>
    <source>
        <strain evidence="1">CIFC_Que2</strain>
    </source>
</reference>
<gene>
    <name evidence="1" type="ORF">CKAH01_03220</name>
</gene>
<dbReference type="AlphaFoldDB" id="A0AAD9YV67"/>
<dbReference type="Proteomes" id="UP001281614">
    <property type="component" value="Unassembled WGS sequence"/>
</dbReference>